<gene>
    <name evidence="5" type="ORF">H9875_02295</name>
</gene>
<dbReference type="InterPro" id="IPR020449">
    <property type="entry name" value="Tscrpt_reg_AraC-type_HTH"/>
</dbReference>
<dbReference type="Proteomes" id="UP000886822">
    <property type="component" value="Unassembled WGS sequence"/>
</dbReference>
<evidence type="ECO:0000256" key="2">
    <source>
        <dbReference type="ARBA" id="ARBA00023125"/>
    </source>
</evidence>
<dbReference type="InterPro" id="IPR009057">
    <property type="entry name" value="Homeodomain-like_sf"/>
</dbReference>
<comment type="caution">
    <text evidence="5">The sequence shown here is derived from an EMBL/GenBank/DDBJ whole genome shotgun (WGS) entry which is preliminary data.</text>
</comment>
<organism evidence="5 6">
    <name type="scientific">Candidatus Levilactobacillus faecigallinarum</name>
    <dbReference type="NCBI Taxonomy" id="2838638"/>
    <lineage>
        <taxon>Bacteria</taxon>
        <taxon>Bacillati</taxon>
        <taxon>Bacillota</taxon>
        <taxon>Bacilli</taxon>
        <taxon>Lactobacillales</taxon>
        <taxon>Lactobacillaceae</taxon>
        <taxon>Levilactobacillus</taxon>
    </lineage>
</organism>
<name>A0A9D1QSH2_9LACO</name>
<dbReference type="InterPro" id="IPR027954">
    <property type="entry name" value="Transcobalamin-like_C"/>
</dbReference>
<feature type="domain" description="HTH araC/xylS-type" evidence="4">
    <location>
        <begin position="169"/>
        <end position="267"/>
    </location>
</feature>
<dbReference type="Pfam" id="PF12833">
    <property type="entry name" value="HTH_18"/>
    <property type="match status" value="1"/>
</dbReference>
<keyword evidence="2" id="KW-0238">DNA-binding</keyword>
<dbReference type="InterPro" id="IPR018062">
    <property type="entry name" value="HTH_AraC-typ_CS"/>
</dbReference>
<keyword evidence="1" id="KW-0805">Transcription regulation</keyword>
<dbReference type="PROSITE" id="PS01124">
    <property type="entry name" value="HTH_ARAC_FAMILY_2"/>
    <property type="match status" value="1"/>
</dbReference>
<accession>A0A9D1QSH2</accession>
<evidence type="ECO:0000256" key="1">
    <source>
        <dbReference type="ARBA" id="ARBA00023015"/>
    </source>
</evidence>
<dbReference type="Gene3D" id="2.170.130.30">
    <property type="match status" value="1"/>
</dbReference>
<dbReference type="Gene3D" id="1.10.10.60">
    <property type="entry name" value="Homeodomain-like"/>
    <property type="match status" value="2"/>
</dbReference>
<dbReference type="PANTHER" id="PTHR43280">
    <property type="entry name" value="ARAC-FAMILY TRANSCRIPTIONAL REGULATOR"/>
    <property type="match status" value="1"/>
</dbReference>
<evidence type="ECO:0000259" key="4">
    <source>
        <dbReference type="PROSITE" id="PS01124"/>
    </source>
</evidence>
<evidence type="ECO:0000313" key="5">
    <source>
        <dbReference type="EMBL" id="HIW71437.1"/>
    </source>
</evidence>
<dbReference type="GO" id="GO:0043565">
    <property type="term" value="F:sequence-specific DNA binding"/>
    <property type="evidence" value="ECO:0007669"/>
    <property type="project" value="InterPro"/>
</dbReference>
<reference evidence="5" key="1">
    <citation type="journal article" date="2021" name="PeerJ">
        <title>Extensive microbial diversity within the chicken gut microbiome revealed by metagenomics and culture.</title>
        <authorList>
            <person name="Gilroy R."/>
            <person name="Ravi A."/>
            <person name="Getino M."/>
            <person name="Pursley I."/>
            <person name="Horton D.L."/>
            <person name="Alikhan N.F."/>
            <person name="Baker D."/>
            <person name="Gharbi K."/>
            <person name="Hall N."/>
            <person name="Watson M."/>
            <person name="Adriaenssens E.M."/>
            <person name="Foster-Nyarko E."/>
            <person name="Jarju S."/>
            <person name="Secka A."/>
            <person name="Antonio M."/>
            <person name="Oren A."/>
            <person name="Chaudhuri R.R."/>
            <person name="La Ragione R."/>
            <person name="Hildebrand F."/>
            <person name="Pallen M.J."/>
        </authorList>
    </citation>
    <scope>NUCLEOTIDE SEQUENCE</scope>
    <source>
        <strain evidence="5">CHK173-259</strain>
    </source>
</reference>
<dbReference type="SMART" id="SM00342">
    <property type="entry name" value="HTH_ARAC"/>
    <property type="match status" value="1"/>
</dbReference>
<dbReference type="EMBL" id="DXGJ01000020">
    <property type="protein sequence ID" value="HIW71437.1"/>
    <property type="molecule type" value="Genomic_DNA"/>
</dbReference>
<dbReference type="PRINTS" id="PR00032">
    <property type="entry name" value="HTHARAC"/>
</dbReference>
<sequence>MTTYSLRQEDFRQIAHALATFTNLTQIRTILFSFNGILLADDFIYLNPNSVKSTLANQDFTNPSILPVCLDSHLWGVILCETVSVSKKRLMISRSYLEDTINNILAKNTTGKVTVWAPLSSSQLAQIDLLKIFFQSPHSNQTPDNDTVHPLLPPTKTLGTPSSANYNIGIAINYIHKNIQKSLSLNEVAKQAYLSPAYLSRLFKKHLHVNFIEYVNSQKIALAQEKLALSQDTVHEISTDLGFSQTSYFTKLFKRRTGLTPSEFRQHNHSAQKIYTIPRQIDQKNSESVWDASQTFFQNNHIDFLADSDHGSAYVNSIANLGDTDGDRGWVYLVDGQFPMEAADKVTMDDKSVIQWFFTDYNRS</sequence>
<evidence type="ECO:0000256" key="3">
    <source>
        <dbReference type="ARBA" id="ARBA00023163"/>
    </source>
</evidence>
<dbReference type="GO" id="GO:0003700">
    <property type="term" value="F:DNA-binding transcription factor activity"/>
    <property type="evidence" value="ECO:0007669"/>
    <property type="project" value="InterPro"/>
</dbReference>
<keyword evidence="3" id="KW-0804">Transcription</keyword>
<dbReference type="Pfam" id="PF14478">
    <property type="entry name" value="DUF4430"/>
    <property type="match status" value="1"/>
</dbReference>
<dbReference type="InterPro" id="IPR018060">
    <property type="entry name" value="HTH_AraC"/>
</dbReference>
<protein>
    <submittedName>
        <fullName evidence="5">Helix-turn-helix domain-containing protein</fullName>
    </submittedName>
</protein>
<dbReference type="PROSITE" id="PS00041">
    <property type="entry name" value="HTH_ARAC_FAMILY_1"/>
    <property type="match status" value="1"/>
</dbReference>
<reference evidence="5" key="2">
    <citation type="submission" date="2021-04" db="EMBL/GenBank/DDBJ databases">
        <authorList>
            <person name="Gilroy R."/>
        </authorList>
    </citation>
    <scope>NUCLEOTIDE SEQUENCE</scope>
    <source>
        <strain evidence="5">CHK173-259</strain>
    </source>
</reference>
<dbReference type="PANTHER" id="PTHR43280:SF10">
    <property type="entry name" value="REGULATORY PROTEIN POCR"/>
    <property type="match status" value="1"/>
</dbReference>
<proteinExistence type="predicted"/>
<dbReference type="AlphaFoldDB" id="A0A9D1QSH2"/>
<dbReference type="SUPFAM" id="SSF46689">
    <property type="entry name" value="Homeodomain-like"/>
    <property type="match status" value="2"/>
</dbReference>
<evidence type="ECO:0000313" key="6">
    <source>
        <dbReference type="Proteomes" id="UP000886822"/>
    </source>
</evidence>